<dbReference type="CDD" id="cd06561">
    <property type="entry name" value="AlkD_like"/>
    <property type="match status" value="1"/>
</dbReference>
<accession>A0A9D2AHM5</accession>
<reference evidence="1" key="2">
    <citation type="submission" date="2021-04" db="EMBL/GenBank/DDBJ databases">
        <authorList>
            <person name="Gilroy R."/>
        </authorList>
    </citation>
    <scope>NUCLEOTIDE SEQUENCE</scope>
    <source>
        <strain evidence="1">14975</strain>
    </source>
</reference>
<reference evidence="1" key="1">
    <citation type="journal article" date="2021" name="PeerJ">
        <title>Extensive microbial diversity within the chicken gut microbiome revealed by metagenomics and culture.</title>
        <authorList>
            <person name="Gilroy R."/>
            <person name="Ravi A."/>
            <person name="Getino M."/>
            <person name="Pursley I."/>
            <person name="Horton D.L."/>
            <person name="Alikhan N.F."/>
            <person name="Baker D."/>
            <person name="Gharbi K."/>
            <person name="Hall N."/>
            <person name="Watson M."/>
            <person name="Adriaenssens E.M."/>
            <person name="Foster-Nyarko E."/>
            <person name="Jarju S."/>
            <person name="Secka A."/>
            <person name="Antonio M."/>
            <person name="Oren A."/>
            <person name="Chaudhuri R.R."/>
            <person name="La Ragione R."/>
            <person name="Hildebrand F."/>
            <person name="Pallen M.J."/>
        </authorList>
    </citation>
    <scope>NUCLEOTIDE SEQUENCE</scope>
    <source>
        <strain evidence="1">14975</strain>
    </source>
</reference>
<dbReference type="InterPro" id="IPR016024">
    <property type="entry name" value="ARM-type_fold"/>
</dbReference>
<sequence>MRAGAARVISNPADVLPQLEALAEPAYRDFASRLIPGGMPMLGVRLPALRRLARELAAGAWQEYLDAGISEQWMEQVMLRGLLPAYLRRESYETRLRLVEAYVPSARNWSLCDSCCASYRFVRERLGETYERLQPLLNSREEYPARFGVVMLLQHYLQEPAWVPEIIQALLRQPAEGYYARMAVAWCCCELHLRYPERAAELLRDGGLPEESRRMAQRKIRESRRRP</sequence>
<dbReference type="Gene3D" id="1.25.10.90">
    <property type="match status" value="1"/>
</dbReference>
<evidence type="ECO:0000313" key="2">
    <source>
        <dbReference type="Proteomes" id="UP000823964"/>
    </source>
</evidence>
<comment type="caution">
    <text evidence="1">The sequence shown here is derived from an EMBL/GenBank/DDBJ whole genome shotgun (WGS) entry which is preliminary data.</text>
</comment>
<evidence type="ECO:0000313" key="1">
    <source>
        <dbReference type="EMBL" id="HIX19566.1"/>
    </source>
</evidence>
<protein>
    <submittedName>
        <fullName evidence="1">DNA alkylation repair protein</fullName>
    </submittedName>
</protein>
<dbReference type="SUPFAM" id="SSF48371">
    <property type="entry name" value="ARM repeat"/>
    <property type="match status" value="1"/>
</dbReference>
<gene>
    <name evidence="1" type="ORF">H9862_03060</name>
</gene>
<dbReference type="EMBL" id="DXFQ01000051">
    <property type="protein sequence ID" value="HIX19566.1"/>
    <property type="molecule type" value="Genomic_DNA"/>
</dbReference>
<dbReference type="InterPro" id="IPR014825">
    <property type="entry name" value="DNA_alkylation"/>
</dbReference>
<dbReference type="Proteomes" id="UP000823964">
    <property type="component" value="Unassembled WGS sequence"/>
</dbReference>
<dbReference type="Pfam" id="PF08713">
    <property type="entry name" value="DNA_alkylation"/>
    <property type="match status" value="1"/>
</dbReference>
<dbReference type="AlphaFoldDB" id="A0A9D2AHM5"/>
<organism evidence="1 2">
    <name type="scientific">Candidatus Akkermansia intestinigallinarum</name>
    <dbReference type="NCBI Taxonomy" id="2838431"/>
    <lineage>
        <taxon>Bacteria</taxon>
        <taxon>Pseudomonadati</taxon>
        <taxon>Verrucomicrobiota</taxon>
        <taxon>Verrucomicrobiia</taxon>
        <taxon>Verrucomicrobiales</taxon>
        <taxon>Akkermansiaceae</taxon>
        <taxon>Akkermansia</taxon>
    </lineage>
</organism>
<name>A0A9D2AHM5_9BACT</name>
<proteinExistence type="predicted"/>